<dbReference type="HOGENOM" id="CLU_113790_0_0_1"/>
<proteinExistence type="inferred from homology"/>
<dbReference type="eggNOG" id="ENOG502S8KY">
    <property type="taxonomic scope" value="Eukaryota"/>
</dbReference>
<sequence>MEFVEWGGLDTLIVAAGVSALQPLLAIAGADVRGSELTSTHTTTEGIQRTRSVALAALNGNYIGPLVAAVTFIPLLSATSKSPAVLLVSSLASVIPAPTRALYASTKSASLVLYQALAIEHPQVTFSHVMPSTVEGDFRASAVDAGPVREKDPNKHGLKREDVARRCLEAVDRREKTVFMPASMRVAHLLYWVAPKLVERLASRKYNFSP</sequence>
<dbReference type="PROSITE" id="PS00061">
    <property type="entry name" value="ADH_SHORT"/>
    <property type="match status" value="1"/>
</dbReference>
<dbReference type="GO" id="GO:0016020">
    <property type="term" value="C:membrane"/>
    <property type="evidence" value="ECO:0007669"/>
    <property type="project" value="TreeGrafter"/>
</dbReference>
<dbReference type="Gene3D" id="3.40.50.720">
    <property type="entry name" value="NAD(P)-binding Rossmann-like Domain"/>
    <property type="match status" value="1"/>
</dbReference>
<dbReference type="GeneID" id="6015729"/>
<dbReference type="Pfam" id="PF00106">
    <property type="entry name" value="adh_short"/>
    <property type="match status" value="1"/>
</dbReference>
<comment type="function">
    <text evidence="4">Putative oxidoreductase.</text>
</comment>
<dbReference type="SUPFAM" id="SSF51735">
    <property type="entry name" value="NAD(P)-binding Rossmann-fold domains"/>
    <property type="match status" value="1"/>
</dbReference>
<dbReference type="Proteomes" id="UP000001861">
    <property type="component" value="Unassembled WGS sequence"/>
</dbReference>
<reference evidence="5 6" key="1">
    <citation type="journal article" date="2010" name="Proc. Natl. Acad. Sci. U.S.A.">
        <title>Insights into evolution of multicellular fungi from the assembled chromosomes of the mushroom Coprinopsis cinerea (Coprinus cinereus).</title>
        <authorList>
            <person name="Stajich J.E."/>
            <person name="Wilke S.K."/>
            <person name="Ahren D."/>
            <person name="Au C.H."/>
            <person name="Birren B.W."/>
            <person name="Borodovsky M."/>
            <person name="Burns C."/>
            <person name="Canback B."/>
            <person name="Casselton L.A."/>
            <person name="Cheng C.K."/>
            <person name="Deng J."/>
            <person name="Dietrich F.S."/>
            <person name="Fargo D.C."/>
            <person name="Farman M.L."/>
            <person name="Gathman A.C."/>
            <person name="Goldberg J."/>
            <person name="Guigo R."/>
            <person name="Hoegger P.J."/>
            <person name="Hooker J.B."/>
            <person name="Huggins A."/>
            <person name="James T.Y."/>
            <person name="Kamada T."/>
            <person name="Kilaru S."/>
            <person name="Kodira C."/>
            <person name="Kues U."/>
            <person name="Kupfer D."/>
            <person name="Kwan H.S."/>
            <person name="Lomsadze A."/>
            <person name="Li W."/>
            <person name="Lilly W.W."/>
            <person name="Ma L.J."/>
            <person name="Mackey A.J."/>
            <person name="Manning G."/>
            <person name="Martin F."/>
            <person name="Muraguchi H."/>
            <person name="Natvig D.O."/>
            <person name="Palmerini H."/>
            <person name="Ramesh M.A."/>
            <person name="Rehmeyer C.J."/>
            <person name="Roe B.A."/>
            <person name="Shenoy N."/>
            <person name="Stanke M."/>
            <person name="Ter-Hovhannisyan V."/>
            <person name="Tunlid A."/>
            <person name="Velagapudi R."/>
            <person name="Vision T.J."/>
            <person name="Zeng Q."/>
            <person name="Zolan M.E."/>
            <person name="Pukkila P.J."/>
        </authorList>
    </citation>
    <scope>NUCLEOTIDE SEQUENCE [LARGE SCALE GENOMIC DNA]</scope>
    <source>
        <strain evidence="6">Okayama-7 / 130 / ATCC MYA-4618 / FGSC 9003</strain>
    </source>
</reference>
<keyword evidence="6" id="KW-1185">Reference proteome</keyword>
<dbReference type="OrthoDB" id="37659at2759"/>
<dbReference type="GO" id="GO:0016491">
    <property type="term" value="F:oxidoreductase activity"/>
    <property type="evidence" value="ECO:0007669"/>
    <property type="project" value="UniProtKB-KW"/>
</dbReference>
<accession>D6RJR9</accession>
<gene>
    <name evidence="5" type="ORF">CC1G_13577</name>
</gene>
<evidence type="ECO:0000256" key="2">
    <source>
        <dbReference type="ARBA" id="ARBA00022857"/>
    </source>
</evidence>
<dbReference type="InterPro" id="IPR020904">
    <property type="entry name" value="Sc_DH/Rdtase_CS"/>
</dbReference>
<dbReference type="EMBL" id="AACS02000001">
    <property type="protein sequence ID" value="EFI28555.1"/>
    <property type="molecule type" value="Genomic_DNA"/>
</dbReference>
<evidence type="ECO:0000256" key="3">
    <source>
        <dbReference type="ARBA" id="ARBA00023002"/>
    </source>
</evidence>
<dbReference type="InterPro" id="IPR002347">
    <property type="entry name" value="SDR_fam"/>
</dbReference>
<evidence type="ECO:0000256" key="4">
    <source>
        <dbReference type="ARBA" id="ARBA00037096"/>
    </source>
</evidence>
<organism evidence="5 6">
    <name type="scientific">Coprinopsis cinerea (strain Okayama-7 / 130 / ATCC MYA-4618 / FGSC 9003)</name>
    <name type="common">Inky cap fungus</name>
    <name type="synonym">Hormographiella aspergillata</name>
    <dbReference type="NCBI Taxonomy" id="240176"/>
    <lineage>
        <taxon>Eukaryota</taxon>
        <taxon>Fungi</taxon>
        <taxon>Dikarya</taxon>
        <taxon>Basidiomycota</taxon>
        <taxon>Agaricomycotina</taxon>
        <taxon>Agaricomycetes</taxon>
        <taxon>Agaricomycetidae</taxon>
        <taxon>Agaricales</taxon>
        <taxon>Agaricineae</taxon>
        <taxon>Psathyrellaceae</taxon>
        <taxon>Coprinopsis</taxon>
    </lineage>
</organism>
<evidence type="ECO:0000313" key="6">
    <source>
        <dbReference type="Proteomes" id="UP000001861"/>
    </source>
</evidence>
<dbReference type="OMA" id="IEHPTIT"/>
<dbReference type="RefSeq" id="XP_002912049.1">
    <property type="nucleotide sequence ID" value="XM_002912003.1"/>
</dbReference>
<keyword evidence="2" id="KW-0521">NADP</keyword>
<dbReference type="InParanoid" id="D6RJR9"/>
<dbReference type="PRINTS" id="PR00081">
    <property type="entry name" value="GDHRDH"/>
</dbReference>
<evidence type="ECO:0000313" key="5">
    <source>
        <dbReference type="EMBL" id="EFI28555.1"/>
    </source>
</evidence>
<comment type="similarity">
    <text evidence="1">Belongs to the short-chain dehydrogenases/reductases (SDR) family.</text>
</comment>
<dbReference type="PANTHER" id="PTHR44196:SF1">
    <property type="entry name" value="DEHYDROGENASE_REDUCTASE SDR FAMILY MEMBER 7B"/>
    <property type="match status" value="1"/>
</dbReference>
<protein>
    <submittedName>
        <fullName evidence="5">Uncharacterized protein</fullName>
    </submittedName>
</protein>
<dbReference type="PANTHER" id="PTHR44196">
    <property type="entry name" value="DEHYDROGENASE/REDUCTASE SDR FAMILY MEMBER 7B"/>
    <property type="match status" value="1"/>
</dbReference>
<dbReference type="InterPro" id="IPR036291">
    <property type="entry name" value="NAD(P)-bd_dom_sf"/>
</dbReference>
<dbReference type="AlphaFoldDB" id="D6RJR9"/>
<comment type="caution">
    <text evidence="5">The sequence shown here is derived from an EMBL/GenBank/DDBJ whole genome shotgun (WGS) entry which is preliminary data.</text>
</comment>
<dbReference type="STRING" id="240176.D6RJR9"/>
<dbReference type="KEGG" id="cci:CC1G_13577"/>
<keyword evidence="3" id="KW-0560">Oxidoreductase</keyword>
<name>D6RJR9_COPC7</name>
<dbReference type="VEuPathDB" id="FungiDB:CC1G_13577"/>
<evidence type="ECO:0000256" key="1">
    <source>
        <dbReference type="ARBA" id="ARBA00006484"/>
    </source>
</evidence>